<dbReference type="FunFam" id="3.10.20.90:FF:000056">
    <property type="entry name" value="growth factor receptor-bound protein 10 isoform X1"/>
    <property type="match status" value="1"/>
</dbReference>
<dbReference type="PANTHER" id="PTHR11243">
    <property type="entry name" value="GROWTH FACTOR RECEPTOR-BOUND PROTEIN"/>
    <property type="match status" value="1"/>
</dbReference>
<proteinExistence type="inferred from homology"/>
<dbReference type="InterPro" id="IPR035037">
    <property type="entry name" value="Grb10_SH2"/>
</dbReference>
<gene>
    <name evidence="10" type="ORF">LYPA_23C012930</name>
</gene>
<evidence type="ECO:0000256" key="1">
    <source>
        <dbReference type="ARBA" id="ARBA00004496"/>
    </source>
</evidence>
<evidence type="ECO:0000256" key="6">
    <source>
        <dbReference type="PROSITE-ProRule" id="PRU00191"/>
    </source>
</evidence>
<dbReference type="FunFam" id="3.30.505.10:FF:000015">
    <property type="entry name" value="Growth factor receptor-bound protein 10 isoform X1"/>
    <property type="match status" value="1"/>
</dbReference>
<name>A0A485MT08_LYNPA</name>
<evidence type="ECO:0000313" key="11">
    <source>
        <dbReference type="Proteomes" id="UP000386466"/>
    </source>
</evidence>
<protein>
    <submittedName>
        <fullName evidence="10">Growth factor receptor-bound</fullName>
    </submittedName>
</protein>
<dbReference type="Proteomes" id="UP000386466">
    <property type="component" value="Unassembled WGS sequence"/>
</dbReference>
<dbReference type="EMBL" id="CAAGRJ010005178">
    <property type="protein sequence ID" value="VFV23058.1"/>
    <property type="molecule type" value="Genomic_DNA"/>
</dbReference>
<dbReference type="Pfam" id="PF21989">
    <property type="entry name" value="RA_2"/>
    <property type="match status" value="1"/>
</dbReference>
<dbReference type="CDD" id="cd10415">
    <property type="entry name" value="SH2_Grb10"/>
    <property type="match status" value="1"/>
</dbReference>
<feature type="region of interest" description="Disordered" evidence="7">
    <location>
        <begin position="18"/>
        <end position="44"/>
    </location>
</feature>
<evidence type="ECO:0000256" key="3">
    <source>
        <dbReference type="ARBA" id="ARBA00022490"/>
    </source>
</evidence>
<dbReference type="InterPro" id="IPR015042">
    <property type="entry name" value="BPS-dom"/>
</dbReference>
<feature type="domain" description="SH2" evidence="8">
    <location>
        <begin position="472"/>
        <end position="568"/>
    </location>
</feature>
<dbReference type="PROSITE" id="PS50001">
    <property type="entry name" value="SH2"/>
    <property type="match status" value="1"/>
</dbReference>
<feature type="domain" description="Ras-associating" evidence="9">
    <location>
        <begin position="166"/>
        <end position="250"/>
    </location>
</feature>
<dbReference type="SMART" id="SM00252">
    <property type="entry name" value="SH2"/>
    <property type="match status" value="1"/>
</dbReference>
<dbReference type="PROSITE" id="PS50200">
    <property type="entry name" value="RA"/>
    <property type="match status" value="1"/>
</dbReference>
<comment type="subcellular location">
    <subcellularLocation>
        <location evidence="1">Cytoplasm</location>
    </subcellularLocation>
</comment>
<evidence type="ECO:0000259" key="8">
    <source>
        <dbReference type="PROSITE" id="PS50001"/>
    </source>
</evidence>
<dbReference type="SMART" id="SM00314">
    <property type="entry name" value="RA"/>
    <property type="match status" value="1"/>
</dbReference>
<dbReference type="Pfam" id="PF00017">
    <property type="entry name" value="SH2"/>
    <property type="match status" value="1"/>
</dbReference>
<reference evidence="10 11" key="1">
    <citation type="submission" date="2019-01" db="EMBL/GenBank/DDBJ databases">
        <authorList>
            <person name="Alioto T."/>
            <person name="Alioto T."/>
        </authorList>
    </citation>
    <scope>NUCLEOTIDE SEQUENCE [LARGE SCALE GENOMIC DNA]</scope>
</reference>
<comment type="similarity">
    <text evidence="2">Belongs to the GRB7/10/14 family.</text>
</comment>
<organism evidence="10 11">
    <name type="scientific">Lynx pardinus</name>
    <name type="common">Iberian lynx</name>
    <name type="synonym">Felis pardina</name>
    <dbReference type="NCBI Taxonomy" id="191816"/>
    <lineage>
        <taxon>Eukaryota</taxon>
        <taxon>Metazoa</taxon>
        <taxon>Chordata</taxon>
        <taxon>Craniata</taxon>
        <taxon>Vertebrata</taxon>
        <taxon>Euteleostomi</taxon>
        <taxon>Mammalia</taxon>
        <taxon>Eutheria</taxon>
        <taxon>Laurasiatheria</taxon>
        <taxon>Carnivora</taxon>
        <taxon>Feliformia</taxon>
        <taxon>Felidae</taxon>
        <taxon>Felinae</taxon>
        <taxon>Lynx</taxon>
    </lineage>
</organism>
<dbReference type="PANTHER" id="PTHR11243:SF4">
    <property type="entry name" value="GROWTH FACTOR RECEPTOR-BOUND PROTEIN 10"/>
    <property type="match status" value="1"/>
</dbReference>
<evidence type="ECO:0000256" key="7">
    <source>
        <dbReference type="SAM" id="MobiDB-lite"/>
    </source>
</evidence>
<dbReference type="Gene3D" id="3.10.20.90">
    <property type="entry name" value="Phosphatidylinositol 3-kinase Catalytic Subunit, Chain A, domain 1"/>
    <property type="match status" value="1"/>
</dbReference>
<dbReference type="InterPro" id="IPR029071">
    <property type="entry name" value="Ubiquitin-like_domsf"/>
</dbReference>
<keyword evidence="3" id="KW-0963">Cytoplasm</keyword>
<dbReference type="GO" id="GO:0046627">
    <property type="term" value="P:negative regulation of insulin receptor signaling pathway"/>
    <property type="evidence" value="ECO:0007669"/>
    <property type="project" value="TreeGrafter"/>
</dbReference>
<dbReference type="Pfam" id="PF08947">
    <property type="entry name" value="BPS"/>
    <property type="match status" value="1"/>
</dbReference>
<dbReference type="GO" id="GO:0030178">
    <property type="term" value="P:negative regulation of Wnt signaling pathway"/>
    <property type="evidence" value="ECO:0007669"/>
    <property type="project" value="TreeGrafter"/>
</dbReference>
<evidence type="ECO:0000256" key="4">
    <source>
        <dbReference type="ARBA" id="ARBA00022553"/>
    </source>
</evidence>
<evidence type="ECO:0000259" key="9">
    <source>
        <dbReference type="PROSITE" id="PS50200"/>
    </source>
</evidence>
<dbReference type="GO" id="GO:0005737">
    <property type="term" value="C:cytoplasm"/>
    <property type="evidence" value="ECO:0007669"/>
    <property type="project" value="UniProtKB-SubCell"/>
</dbReference>
<keyword evidence="10" id="KW-0675">Receptor</keyword>
<dbReference type="InterPro" id="IPR039664">
    <property type="entry name" value="GRB/APBB1IP"/>
</dbReference>
<evidence type="ECO:0000256" key="2">
    <source>
        <dbReference type="ARBA" id="ARBA00006708"/>
    </source>
</evidence>
<accession>A0A485MT08</accession>
<dbReference type="GO" id="GO:0005158">
    <property type="term" value="F:insulin receptor binding"/>
    <property type="evidence" value="ECO:0007669"/>
    <property type="project" value="TreeGrafter"/>
</dbReference>
<dbReference type="PRINTS" id="PR00401">
    <property type="entry name" value="SH2DOMAIN"/>
</dbReference>
<evidence type="ECO:0000313" key="10">
    <source>
        <dbReference type="EMBL" id="VFV23058.1"/>
    </source>
</evidence>
<sequence length="573" mass="65248">MALAGCPDSFLHHPYHQDQVEQTPPVSPRDLAGPGFPAQPDRLTNHQEDDVDLEALVNDVSASLESLYPACSMQSETVPLLQNGQHARSQPPPSGTRSLQPQASPRLQVQRSQPVHILAVRRLQEEGEQFRTSSLPAIPNPFPELCGPGSPPLLTRGSLPPSQAAAKQDVKIFSEDGTSKVVEILADMTARDLCQLLVYRSHCVDDNSWTLVEHHPHLGLERYLEDHELVVQVESTLASDSKFLFRKNYAKYEFFKNPTIHAHTSVHVQTQTDVHTHTYMYTCICTHKHTCTHIHNMHTHTHLREYRYMHTHVYMCMHKYTCTHMHIHTPVYAHTNTHAHSYIICTCKYTGTHIHILCTHKYTCRHEHTCAHAHTPLYGMLLYQNYRIPPQRKPLLPSFSTPVRSVSENSLVAMDFSGQTGRVIENPAEAQSAALEEGHAWRKRSTRMNILSSQSPLQPSTLSTVIHRTQHWFHGHISREESHRIIKQQGLVDGLFLLRDSQSNPKAFVLTLCHHQKIKNFQILPCEDDGQIYFSLDDGNTKFSDLIQLVDFYQLNKGVLPCKLRHHCIRVAL</sequence>
<keyword evidence="11" id="KW-1185">Reference proteome</keyword>
<dbReference type="GO" id="GO:0008286">
    <property type="term" value="P:insulin receptor signaling pathway"/>
    <property type="evidence" value="ECO:0007669"/>
    <property type="project" value="TreeGrafter"/>
</dbReference>
<dbReference type="AlphaFoldDB" id="A0A485MT08"/>
<feature type="compositionally biased region" description="Polar residues" evidence="7">
    <location>
        <begin position="95"/>
        <end position="111"/>
    </location>
</feature>
<dbReference type="SUPFAM" id="SSF55550">
    <property type="entry name" value="SH2 domain"/>
    <property type="match status" value="1"/>
</dbReference>
<feature type="region of interest" description="Disordered" evidence="7">
    <location>
        <begin position="83"/>
        <end position="111"/>
    </location>
</feature>
<dbReference type="InterPro" id="IPR000159">
    <property type="entry name" value="RA_dom"/>
</dbReference>
<dbReference type="SUPFAM" id="SSF54236">
    <property type="entry name" value="Ubiquitin-like"/>
    <property type="match status" value="1"/>
</dbReference>
<dbReference type="Gene3D" id="3.30.505.10">
    <property type="entry name" value="SH2 domain"/>
    <property type="match status" value="1"/>
</dbReference>
<keyword evidence="5 6" id="KW-0727">SH2 domain</keyword>
<evidence type="ECO:0000256" key="5">
    <source>
        <dbReference type="ARBA" id="ARBA00022999"/>
    </source>
</evidence>
<keyword evidence="4" id="KW-0597">Phosphoprotein</keyword>
<dbReference type="InterPro" id="IPR000980">
    <property type="entry name" value="SH2"/>
</dbReference>
<dbReference type="InterPro" id="IPR036860">
    <property type="entry name" value="SH2_dom_sf"/>
</dbReference>